<accession>W9HI48</accession>
<dbReference type="Pfam" id="PF20516">
    <property type="entry name" value="PDDEXK_12"/>
    <property type="match status" value="1"/>
</dbReference>
<dbReference type="HOGENOM" id="CLU_027219_0_3_1"/>
<dbReference type="EMBL" id="JH717854">
    <property type="protein sequence ID" value="EWY79861.1"/>
    <property type="molecule type" value="Genomic_DNA"/>
</dbReference>
<dbReference type="AlphaFoldDB" id="W9HI48"/>
<evidence type="ECO:0000313" key="4">
    <source>
        <dbReference type="Proteomes" id="UP000030753"/>
    </source>
</evidence>
<sequence>MEFNLTISQVSHWLDTLPFDQSTPTSSEVAQARALKRRRSVKRNEPRKRRYPVSPPESHTQGSKSSDEMLPATPVKRTQAHLDDDQTPRAEMTSANPLTNAPSLSSNSEASSFASRSDASMSRNSKRSKRSQSPTKLFPMYGPDGHRLVRDSLSMTAPQQNLPQTLSALFRDINDVAGRYGIIPRSIKGVLDHHLARTMSLDRVHDHMFFDDTSGVVSLDESLTWATEREILRRALRIADRSSDCSRMLSDESAWNNLVHSPLLDLFVYDMYNTPRQAVLDFIPCTTTSIDSAYHQFPDPASRVDYVFRFLPEDDPSFTSPAAMPYFNWTSDRLLQQYPLAFSIETKRYGGNAAKGEQQMGIWHAAQWEFLISQAGSDAVNKLDFLPGIVVQGHIWSLVITTRNQATTTVLCSVEFGNTSSVVGVFQVIAGLRRLRQWSLEVLWPWYKTHLPGLSQSAADEGRDVGVTAGALLNV</sequence>
<evidence type="ECO:0000256" key="1">
    <source>
        <dbReference type="SAM" id="MobiDB-lite"/>
    </source>
</evidence>
<dbReference type="InterPro" id="IPR046797">
    <property type="entry name" value="PDDEXK_12"/>
</dbReference>
<proteinExistence type="predicted"/>
<evidence type="ECO:0000313" key="3">
    <source>
        <dbReference type="EMBL" id="EWY79861.1"/>
    </source>
</evidence>
<feature type="region of interest" description="Disordered" evidence="1">
    <location>
        <begin position="17"/>
        <end position="143"/>
    </location>
</feature>
<feature type="compositionally biased region" description="Polar residues" evidence="1">
    <location>
        <begin position="19"/>
        <end position="29"/>
    </location>
</feature>
<feature type="domain" description="PD-(D/E)XK nuclease-like" evidence="2">
    <location>
        <begin position="202"/>
        <end position="444"/>
    </location>
</feature>
<dbReference type="OrthoDB" id="4161186at2759"/>
<feature type="compositionally biased region" description="Basic residues" evidence="1">
    <location>
        <begin position="34"/>
        <end position="51"/>
    </location>
</feature>
<evidence type="ECO:0000259" key="2">
    <source>
        <dbReference type="Pfam" id="PF20516"/>
    </source>
</evidence>
<organism evidence="3 4">
    <name type="scientific">Fusarium oxysporum NRRL 32931</name>
    <dbReference type="NCBI Taxonomy" id="660029"/>
    <lineage>
        <taxon>Eukaryota</taxon>
        <taxon>Fungi</taxon>
        <taxon>Dikarya</taxon>
        <taxon>Ascomycota</taxon>
        <taxon>Pezizomycotina</taxon>
        <taxon>Sordariomycetes</taxon>
        <taxon>Hypocreomycetidae</taxon>
        <taxon>Hypocreales</taxon>
        <taxon>Nectriaceae</taxon>
        <taxon>Fusarium</taxon>
        <taxon>Fusarium oxysporum species complex</taxon>
    </lineage>
</organism>
<dbReference type="Proteomes" id="UP000030753">
    <property type="component" value="Unassembled WGS sequence"/>
</dbReference>
<name>W9HI48_FUSOX</name>
<reference evidence="3 4" key="1">
    <citation type="submission" date="2011-06" db="EMBL/GenBank/DDBJ databases">
        <title>The Genome Sequence of Fusarium oxysporum FOSC 3-a.</title>
        <authorList>
            <consortium name="The Broad Institute Genome Sequencing Platform"/>
            <person name="Ma L.-J."/>
            <person name="Gale L.R."/>
            <person name="Schwartz D.C."/>
            <person name="Zhou S."/>
            <person name="Corby-Kistler H."/>
            <person name="Young S.K."/>
            <person name="Zeng Q."/>
            <person name="Gargeya S."/>
            <person name="Fitzgerald M."/>
            <person name="Haas B."/>
            <person name="Abouelleil A."/>
            <person name="Alvarado L."/>
            <person name="Arachchi H.M."/>
            <person name="Berlin A."/>
            <person name="Brown A."/>
            <person name="Chapman S.B."/>
            <person name="Chen Z."/>
            <person name="Dunbar C."/>
            <person name="Freedman E."/>
            <person name="Gearin G."/>
            <person name="Gellesch M."/>
            <person name="Goldberg J."/>
            <person name="Griggs A."/>
            <person name="Gujja S."/>
            <person name="Heiman D."/>
            <person name="Howarth C."/>
            <person name="Larson L."/>
            <person name="Lui A."/>
            <person name="MacDonald P.J.P."/>
            <person name="Mehta T."/>
            <person name="Montmayeur A."/>
            <person name="Murphy C."/>
            <person name="Neiman D."/>
            <person name="Pearson M."/>
            <person name="Priest M."/>
            <person name="Roberts A."/>
            <person name="Saif S."/>
            <person name="Shea T."/>
            <person name="Shenoy N."/>
            <person name="Sisk P."/>
            <person name="Stolte C."/>
            <person name="Sykes S."/>
            <person name="Wortman J."/>
            <person name="Nusbaum C."/>
            <person name="Birren B."/>
        </authorList>
    </citation>
    <scope>NUCLEOTIDE SEQUENCE [LARGE SCALE GENOMIC DNA]</scope>
    <source>
        <strain evidence="4">FOSC 3-a</strain>
    </source>
</reference>
<protein>
    <recommendedName>
        <fullName evidence="2">PD-(D/E)XK nuclease-like domain-containing protein</fullName>
    </recommendedName>
</protein>
<feature type="compositionally biased region" description="Low complexity" evidence="1">
    <location>
        <begin position="101"/>
        <end position="123"/>
    </location>
</feature>
<gene>
    <name evidence="3" type="ORF">FOYG_17037</name>
</gene>